<keyword evidence="2" id="KW-0812">Transmembrane</keyword>
<evidence type="ECO:0000313" key="4">
    <source>
        <dbReference type="Proteomes" id="UP001060919"/>
    </source>
</evidence>
<gene>
    <name evidence="3" type="ORF">AsAng_0044200</name>
</gene>
<keyword evidence="2" id="KW-1133">Transmembrane helix</keyword>
<dbReference type="Pfam" id="PF14076">
    <property type="entry name" value="DUF4258"/>
    <property type="match status" value="1"/>
</dbReference>
<dbReference type="EMBL" id="AP026867">
    <property type="protein sequence ID" value="BDS13679.1"/>
    <property type="molecule type" value="Genomic_DNA"/>
</dbReference>
<dbReference type="InterPro" id="IPR025354">
    <property type="entry name" value="DUF4258"/>
</dbReference>
<feature type="transmembrane region" description="Helical" evidence="2">
    <location>
        <begin position="20"/>
        <end position="39"/>
    </location>
</feature>
<feature type="region of interest" description="Disordered" evidence="1">
    <location>
        <begin position="49"/>
        <end position="86"/>
    </location>
</feature>
<keyword evidence="2" id="KW-0472">Membrane</keyword>
<evidence type="ECO:0000256" key="1">
    <source>
        <dbReference type="SAM" id="MobiDB-lite"/>
    </source>
</evidence>
<feature type="compositionally biased region" description="Polar residues" evidence="1">
    <location>
        <begin position="50"/>
        <end position="59"/>
    </location>
</feature>
<keyword evidence="4" id="KW-1185">Reference proteome</keyword>
<sequence>MKYIVCLDSVQMENKSMLGILFHPYFRIIMVAIIVLLLLNSCEYGPEHGNSVTTTQNEKPSGAKNQERPGGTTTSQDAPTEPVAPKEFTERDLEFKGNRIALTHHARCRMDCRKIDAFEIQEVIDKNTINYKKTRPAKPGKCPTIAYEGMTRDNQNVRVIVGDCENDPIIITVIDLGNKYHCTCD</sequence>
<evidence type="ECO:0000313" key="3">
    <source>
        <dbReference type="EMBL" id="BDS13679.1"/>
    </source>
</evidence>
<reference evidence="3" key="1">
    <citation type="submission" date="2022-09" db="EMBL/GenBank/DDBJ databases">
        <title>Aureispira anguillicida sp. nov., isolated from Leptocephalus of Japanese eel Anguilla japonica.</title>
        <authorList>
            <person name="Yuasa K."/>
            <person name="Mekata T."/>
            <person name="Ikunari K."/>
        </authorList>
    </citation>
    <scope>NUCLEOTIDE SEQUENCE</scope>
    <source>
        <strain evidence="3">EL160426</strain>
    </source>
</reference>
<organism evidence="3 4">
    <name type="scientific">Aureispira anguillae</name>
    <dbReference type="NCBI Taxonomy" id="2864201"/>
    <lineage>
        <taxon>Bacteria</taxon>
        <taxon>Pseudomonadati</taxon>
        <taxon>Bacteroidota</taxon>
        <taxon>Saprospiria</taxon>
        <taxon>Saprospirales</taxon>
        <taxon>Saprospiraceae</taxon>
        <taxon>Aureispira</taxon>
    </lineage>
</organism>
<dbReference type="KEGG" id="aup:AsAng_0044200"/>
<dbReference type="AlphaFoldDB" id="A0A915YIA1"/>
<proteinExistence type="predicted"/>
<dbReference type="Proteomes" id="UP001060919">
    <property type="component" value="Chromosome"/>
</dbReference>
<evidence type="ECO:0000256" key="2">
    <source>
        <dbReference type="SAM" id="Phobius"/>
    </source>
</evidence>
<protein>
    <submittedName>
        <fullName evidence="3">DUF4258 domain-containing protein</fullName>
    </submittedName>
</protein>
<name>A0A915YIA1_9BACT</name>
<accession>A0A915YIA1</accession>